<reference evidence="3 4" key="1">
    <citation type="submission" date="2016-10" db="EMBL/GenBank/DDBJ databases">
        <authorList>
            <person name="Varghese N."/>
            <person name="Submissions S."/>
        </authorList>
    </citation>
    <scope>NUCLEOTIDE SEQUENCE [LARGE SCALE GENOMIC DNA]</scope>
    <source>
        <strain evidence="3 4">DSW-5</strain>
    </source>
</reference>
<name>A0A1H5FAK5_9FLAO</name>
<keyword evidence="2" id="KW-1133">Transmembrane helix</keyword>
<accession>A0A1H5FAK5</accession>
<protein>
    <submittedName>
        <fullName evidence="3">Uncharacterized protein</fullName>
    </submittedName>
</protein>
<evidence type="ECO:0000256" key="2">
    <source>
        <dbReference type="SAM" id="Phobius"/>
    </source>
</evidence>
<feature type="transmembrane region" description="Helical" evidence="2">
    <location>
        <begin position="6"/>
        <end position="27"/>
    </location>
</feature>
<proteinExistence type="predicted"/>
<dbReference type="Proteomes" id="UP000183071">
    <property type="component" value="Unassembled WGS sequence"/>
</dbReference>
<organism evidence="3 4">
    <name type="scientific">Polaribacter dokdonensis DSW-5</name>
    <dbReference type="NCBI Taxonomy" id="1300348"/>
    <lineage>
        <taxon>Bacteria</taxon>
        <taxon>Pseudomonadati</taxon>
        <taxon>Bacteroidota</taxon>
        <taxon>Flavobacteriia</taxon>
        <taxon>Flavobacteriales</taxon>
        <taxon>Flavobacteriaceae</taxon>
    </lineage>
</organism>
<gene>
    <name evidence="3" type="ORF">SAMN05444353_0318</name>
</gene>
<sequence length="92" mass="10866">MHIIPPTLISFIIILGLLLVAFSYRTYKKLEQEQQHRLQILVDILHKEKKIEKILKKQSNTVEDLEKSINSKLNTIRVYLINIQFSLSEILH</sequence>
<keyword evidence="2" id="KW-0472">Membrane</keyword>
<evidence type="ECO:0000313" key="4">
    <source>
        <dbReference type="Proteomes" id="UP000183071"/>
    </source>
</evidence>
<keyword evidence="2" id="KW-0812">Transmembrane</keyword>
<dbReference type="EMBL" id="FNUE01000001">
    <property type="protein sequence ID" value="SEE00467.1"/>
    <property type="molecule type" value="Genomic_DNA"/>
</dbReference>
<comment type="caution">
    <text evidence="3">The sequence shown here is derived from an EMBL/GenBank/DDBJ whole genome shotgun (WGS) entry which is preliminary data.</text>
</comment>
<keyword evidence="4" id="KW-1185">Reference proteome</keyword>
<evidence type="ECO:0000256" key="1">
    <source>
        <dbReference type="SAM" id="Coils"/>
    </source>
</evidence>
<keyword evidence="1" id="KW-0175">Coiled coil</keyword>
<feature type="coiled-coil region" evidence="1">
    <location>
        <begin position="48"/>
        <end position="75"/>
    </location>
</feature>
<evidence type="ECO:0000313" key="3">
    <source>
        <dbReference type="EMBL" id="SEE00467.1"/>
    </source>
</evidence>